<accession>A0AA35KXN0</accession>
<sequence>MSREFMLSGCERLEIRCKRPLWPPPPHPVEHTADGAILGRCGGHSGSRYRRCRKILNQEEQ</sequence>
<reference evidence="1" key="1">
    <citation type="submission" date="2022-12" db="EMBL/GenBank/DDBJ databases">
        <authorList>
            <person name="Alioto T."/>
            <person name="Alioto T."/>
            <person name="Gomez Garrido J."/>
        </authorList>
    </citation>
    <scope>NUCLEOTIDE SEQUENCE</scope>
</reference>
<dbReference type="EMBL" id="OX395135">
    <property type="protein sequence ID" value="CAI5785428.1"/>
    <property type="molecule type" value="Genomic_DNA"/>
</dbReference>
<keyword evidence="2" id="KW-1185">Reference proteome</keyword>
<dbReference type="Proteomes" id="UP001178461">
    <property type="component" value="Chromosome 10"/>
</dbReference>
<protein>
    <submittedName>
        <fullName evidence="1">Uncharacterized protein</fullName>
    </submittedName>
</protein>
<proteinExistence type="predicted"/>
<dbReference type="AlphaFoldDB" id="A0AA35KXN0"/>
<evidence type="ECO:0000313" key="2">
    <source>
        <dbReference type="Proteomes" id="UP001178461"/>
    </source>
</evidence>
<gene>
    <name evidence="1" type="ORF">PODLI_1B014389</name>
</gene>
<evidence type="ECO:0000313" key="1">
    <source>
        <dbReference type="EMBL" id="CAI5785428.1"/>
    </source>
</evidence>
<organism evidence="1 2">
    <name type="scientific">Podarcis lilfordi</name>
    <name type="common">Lilford's wall lizard</name>
    <dbReference type="NCBI Taxonomy" id="74358"/>
    <lineage>
        <taxon>Eukaryota</taxon>
        <taxon>Metazoa</taxon>
        <taxon>Chordata</taxon>
        <taxon>Craniata</taxon>
        <taxon>Vertebrata</taxon>
        <taxon>Euteleostomi</taxon>
        <taxon>Lepidosauria</taxon>
        <taxon>Squamata</taxon>
        <taxon>Bifurcata</taxon>
        <taxon>Unidentata</taxon>
        <taxon>Episquamata</taxon>
        <taxon>Laterata</taxon>
        <taxon>Lacertibaenia</taxon>
        <taxon>Lacertidae</taxon>
        <taxon>Podarcis</taxon>
    </lineage>
</organism>
<name>A0AA35KXN0_9SAUR</name>